<dbReference type="EMBL" id="JAGGLV010000008">
    <property type="protein sequence ID" value="MBP2112780.1"/>
    <property type="molecule type" value="Genomic_DNA"/>
</dbReference>
<evidence type="ECO:0000313" key="4">
    <source>
        <dbReference type="Proteomes" id="UP000773462"/>
    </source>
</evidence>
<keyword evidence="4" id="KW-1185">Reference proteome</keyword>
<dbReference type="SUPFAM" id="SSF56801">
    <property type="entry name" value="Acetyl-CoA synthetase-like"/>
    <property type="match status" value="1"/>
</dbReference>
<dbReference type="Proteomes" id="UP000773462">
    <property type="component" value="Unassembled WGS sequence"/>
</dbReference>
<dbReference type="InterPro" id="IPR050237">
    <property type="entry name" value="ATP-dep_AMP-bd_enzyme"/>
</dbReference>
<dbReference type="PANTHER" id="PTHR43767">
    <property type="entry name" value="LONG-CHAIN-FATTY-ACID--COA LIGASE"/>
    <property type="match status" value="1"/>
</dbReference>
<name>A0ABS4NTM9_9BACL</name>
<sequence>MNGTGTLRELFQRARRHDRGITYAARSGESVSTSYAELGNRMDLLAERLKQEQLRPNFIGAVWMAPTPECLAVIGAVILAGGIPLPIHSYMPGQDMLRLIRKFEPEVVFVSEEKLPILTEWNMQGEELPFCLYTGMANGPVAGIGAAPRPVRRYTPPEAARMIFLSSGSTGEPKGIMLSDHNMLSNVDAILDYTSLCDKDIVLLSKSLGYCSTIVGEWFAAMASGANLVLSGGFVHPFEMIQCVRTNKVTFLCTVPSAILPLIHSAKWSAEDLLTLRQMLIVGGPMPAVMLLRLADRLPHVRLTPSYGLTEASPRVSYLPYAQLRTKPQSAGIPINGVELAIVQDGREAATGESGEVVVRGPNVMIGYYDDPDRTREILGPLGLHTRDTGYLDGDGYLHLTGRTDNALLVGGHTVYPEAVESVLLSLPGVADAAVSAIEDLQWGHRLIAVVVSEASTEPVSSPELHAWCVKRLSSALRPREFRFVTALPRTASGKLDRKALKSMVKEEEHVHRA</sequence>
<dbReference type="CDD" id="cd04433">
    <property type="entry name" value="AFD_class_I"/>
    <property type="match status" value="1"/>
</dbReference>
<dbReference type="InterPro" id="IPR025110">
    <property type="entry name" value="AMP-bd_C"/>
</dbReference>
<dbReference type="GO" id="GO:0016874">
    <property type="term" value="F:ligase activity"/>
    <property type="evidence" value="ECO:0007669"/>
    <property type="project" value="UniProtKB-KW"/>
</dbReference>
<dbReference type="PANTHER" id="PTHR43767:SF1">
    <property type="entry name" value="NONRIBOSOMAL PEPTIDE SYNTHASE PES1 (EUROFUNG)-RELATED"/>
    <property type="match status" value="1"/>
</dbReference>
<proteinExistence type="predicted"/>
<gene>
    <name evidence="3" type="ORF">J2Z70_002934</name>
</gene>
<dbReference type="InterPro" id="IPR000873">
    <property type="entry name" value="AMP-dep_synth/lig_dom"/>
</dbReference>
<reference evidence="3 4" key="1">
    <citation type="submission" date="2021-03" db="EMBL/GenBank/DDBJ databases">
        <title>Genomic Encyclopedia of Type Strains, Phase IV (KMG-IV): sequencing the most valuable type-strain genomes for metagenomic binning, comparative biology and taxonomic classification.</title>
        <authorList>
            <person name="Goeker M."/>
        </authorList>
    </citation>
    <scope>NUCLEOTIDE SEQUENCE [LARGE SCALE GENOMIC DNA]</scope>
    <source>
        <strain evidence="3 4">DSM 101953</strain>
    </source>
</reference>
<dbReference type="Gene3D" id="3.40.50.12780">
    <property type="entry name" value="N-terminal domain of ligase-like"/>
    <property type="match status" value="1"/>
</dbReference>
<dbReference type="Pfam" id="PF13193">
    <property type="entry name" value="AMP-binding_C"/>
    <property type="match status" value="1"/>
</dbReference>
<dbReference type="InterPro" id="IPR045851">
    <property type="entry name" value="AMP-bd_C_sf"/>
</dbReference>
<evidence type="ECO:0000259" key="1">
    <source>
        <dbReference type="Pfam" id="PF00501"/>
    </source>
</evidence>
<accession>A0ABS4NTM9</accession>
<evidence type="ECO:0000313" key="3">
    <source>
        <dbReference type="EMBL" id="MBP2112780.1"/>
    </source>
</evidence>
<dbReference type="InterPro" id="IPR020845">
    <property type="entry name" value="AMP-binding_CS"/>
</dbReference>
<dbReference type="InterPro" id="IPR042099">
    <property type="entry name" value="ANL_N_sf"/>
</dbReference>
<dbReference type="Gene3D" id="3.30.300.30">
    <property type="match status" value="1"/>
</dbReference>
<evidence type="ECO:0000259" key="2">
    <source>
        <dbReference type="Pfam" id="PF13193"/>
    </source>
</evidence>
<dbReference type="RefSeq" id="WP_209874040.1">
    <property type="nucleotide sequence ID" value="NZ_JAGGLV010000008.1"/>
</dbReference>
<protein>
    <submittedName>
        <fullName evidence="3">Acyl-CoA synthetase (AMP-forming)/AMP-acid ligase II</fullName>
    </submittedName>
</protein>
<comment type="caution">
    <text evidence="3">The sequence shown here is derived from an EMBL/GenBank/DDBJ whole genome shotgun (WGS) entry which is preliminary data.</text>
</comment>
<keyword evidence="3" id="KW-0436">Ligase</keyword>
<organism evidence="3 4">
    <name type="scientific">Paenibacillus silagei</name>
    <dbReference type="NCBI Taxonomy" id="1670801"/>
    <lineage>
        <taxon>Bacteria</taxon>
        <taxon>Bacillati</taxon>
        <taxon>Bacillota</taxon>
        <taxon>Bacilli</taxon>
        <taxon>Bacillales</taxon>
        <taxon>Paenibacillaceae</taxon>
        <taxon>Paenibacillus</taxon>
    </lineage>
</organism>
<feature type="domain" description="AMP-dependent synthetase/ligase" evidence="1">
    <location>
        <begin position="24"/>
        <end position="369"/>
    </location>
</feature>
<dbReference type="PROSITE" id="PS00455">
    <property type="entry name" value="AMP_BINDING"/>
    <property type="match status" value="1"/>
</dbReference>
<dbReference type="Pfam" id="PF00501">
    <property type="entry name" value="AMP-binding"/>
    <property type="match status" value="1"/>
</dbReference>
<feature type="domain" description="AMP-binding enzyme C-terminal" evidence="2">
    <location>
        <begin position="420"/>
        <end position="495"/>
    </location>
</feature>